<protein>
    <submittedName>
        <fullName evidence="1">Uncharacterized protein</fullName>
    </submittedName>
</protein>
<reference evidence="2" key="1">
    <citation type="submission" date="2015-08" db="EMBL/GenBank/DDBJ databases">
        <title>Genome sequencing project for genomic taxonomy and phylogenomics of Bacillus-like bacteria.</title>
        <authorList>
            <person name="Liu B."/>
            <person name="Wang J."/>
            <person name="Zhu Y."/>
            <person name="Liu G."/>
            <person name="Chen Q."/>
            <person name="Chen Z."/>
            <person name="Lan J."/>
            <person name="Che J."/>
            <person name="Ge C."/>
            <person name="Shi H."/>
            <person name="Pan Z."/>
            <person name="Liu X."/>
        </authorList>
    </citation>
    <scope>NUCLEOTIDE SEQUENCE [LARGE SCALE GENOMIC DNA]</scope>
    <source>
        <strain evidence="2">FJAT-4402</strain>
    </source>
</reference>
<reference evidence="1 2" key="2">
    <citation type="journal article" date="2016" name="Int. J. Syst. Evol. Microbiol.">
        <title>Bacillus gobiensis sp. nov., isolated from a soil sample.</title>
        <authorList>
            <person name="Liu B."/>
            <person name="Liu G.H."/>
            <person name="Cetin S."/>
            <person name="Schumann P."/>
            <person name="Pan Z.Z."/>
            <person name="Chen Q.Q."/>
        </authorList>
    </citation>
    <scope>NUCLEOTIDE SEQUENCE [LARGE SCALE GENOMIC DNA]</scope>
    <source>
        <strain evidence="1 2">FJAT-4402</strain>
    </source>
</reference>
<evidence type="ECO:0000313" key="1">
    <source>
        <dbReference type="EMBL" id="ALC81314.1"/>
    </source>
</evidence>
<dbReference type="EMBL" id="CP012600">
    <property type="protein sequence ID" value="ALC81314.1"/>
    <property type="molecule type" value="Genomic_DNA"/>
</dbReference>
<gene>
    <name evidence="1" type="ORF">AM592_06685</name>
</gene>
<dbReference type="PATRIC" id="fig|1441095.3.peg.1477"/>
<sequence>MKNQYVEIRSILLAQEKKNLYDDKDTLYSSTVKRMDDSLLIDLHTKRFLGFIAVIESEEKNETDR</sequence>
<dbReference type="AlphaFoldDB" id="A0A0M5JEB9"/>
<dbReference type="STRING" id="1441095.AM592_06685"/>
<keyword evidence="2" id="KW-1185">Reference proteome</keyword>
<organism evidence="1 2">
    <name type="scientific">Bacillus gobiensis</name>
    <dbReference type="NCBI Taxonomy" id="1441095"/>
    <lineage>
        <taxon>Bacteria</taxon>
        <taxon>Bacillati</taxon>
        <taxon>Bacillota</taxon>
        <taxon>Bacilli</taxon>
        <taxon>Bacillales</taxon>
        <taxon>Bacillaceae</taxon>
        <taxon>Bacillus</taxon>
    </lineage>
</organism>
<accession>A0A0M5JEB9</accession>
<evidence type="ECO:0000313" key="2">
    <source>
        <dbReference type="Proteomes" id="UP000067625"/>
    </source>
</evidence>
<proteinExistence type="predicted"/>
<name>A0A0M5JEB9_9BACI</name>
<dbReference type="Proteomes" id="UP000067625">
    <property type="component" value="Chromosome"/>
</dbReference>